<proteinExistence type="predicted"/>
<feature type="compositionally biased region" description="Low complexity" evidence="1">
    <location>
        <begin position="120"/>
        <end position="133"/>
    </location>
</feature>
<dbReference type="EMBL" id="DTGT01000183">
    <property type="protein sequence ID" value="HGH60804.1"/>
    <property type="molecule type" value="Genomic_DNA"/>
</dbReference>
<feature type="compositionally biased region" description="Basic and acidic residues" evidence="1">
    <location>
        <begin position="110"/>
        <end position="119"/>
    </location>
</feature>
<evidence type="ECO:0000313" key="2">
    <source>
        <dbReference type="EMBL" id="HGH60804.1"/>
    </source>
</evidence>
<feature type="region of interest" description="Disordered" evidence="1">
    <location>
        <begin position="110"/>
        <end position="133"/>
    </location>
</feature>
<sequence>MTTERIADWRGFRLGTVAALRKVCKDLASRITRRFSEEEREDHIKWYSGTWCIEGCPNCPCRIEYVSFVGAYDAKNDRWLSFHTDDVCPFCGTHLINACLAPEPEKLLSELRKRPEESSKGSGQNSSSEKALT</sequence>
<comment type="caution">
    <text evidence="2">The sequence shown here is derived from an EMBL/GenBank/DDBJ whole genome shotgun (WGS) entry which is preliminary data.</text>
</comment>
<name>A0A7C4ARN5_9BACT</name>
<evidence type="ECO:0000256" key="1">
    <source>
        <dbReference type="SAM" id="MobiDB-lite"/>
    </source>
</evidence>
<organism evidence="2">
    <name type="scientific">Desulfomonile tiedjei</name>
    <dbReference type="NCBI Taxonomy" id="2358"/>
    <lineage>
        <taxon>Bacteria</taxon>
        <taxon>Pseudomonadati</taxon>
        <taxon>Thermodesulfobacteriota</taxon>
        <taxon>Desulfomonilia</taxon>
        <taxon>Desulfomonilales</taxon>
        <taxon>Desulfomonilaceae</taxon>
        <taxon>Desulfomonile</taxon>
    </lineage>
</organism>
<dbReference type="AlphaFoldDB" id="A0A7C4ARN5"/>
<accession>A0A7C4ARN5</accession>
<reference evidence="2" key="1">
    <citation type="journal article" date="2020" name="mSystems">
        <title>Genome- and Community-Level Interaction Insights into Carbon Utilization and Element Cycling Functions of Hydrothermarchaeota in Hydrothermal Sediment.</title>
        <authorList>
            <person name="Zhou Z."/>
            <person name="Liu Y."/>
            <person name="Xu W."/>
            <person name="Pan J."/>
            <person name="Luo Z.H."/>
            <person name="Li M."/>
        </authorList>
    </citation>
    <scope>NUCLEOTIDE SEQUENCE [LARGE SCALE GENOMIC DNA]</scope>
    <source>
        <strain evidence="2">SpSt-769</strain>
    </source>
</reference>
<gene>
    <name evidence="2" type="ORF">ENV54_05840</name>
</gene>
<protein>
    <submittedName>
        <fullName evidence="2">Uncharacterized protein</fullName>
    </submittedName>
</protein>